<keyword evidence="3" id="KW-1185">Reference proteome</keyword>
<sequence length="128" mass="15031">MNHRPFSLARQVCYLSGEQNYTWTHLLSGYRDLRRGPLALVAQYYPSFLRIHKQYVINPEYLLQIHQQTRSQKRPLFDVELVGGVRLPIAQSRVYTLLPVLQSMLQRNQSQTCSRSCRKAKKTNQILI</sequence>
<dbReference type="GO" id="GO:0003677">
    <property type="term" value="F:DNA binding"/>
    <property type="evidence" value="ECO:0007669"/>
    <property type="project" value="InterPro"/>
</dbReference>
<reference evidence="2 3" key="1">
    <citation type="submission" date="2017-11" db="EMBL/GenBank/DDBJ databases">
        <title>Taxonomic description and genome sequences of Spirosoma HA7 sp. nov., isolated from pollen microhabitat of Corylus avellana.</title>
        <authorList>
            <person name="Ambika Manirajan B."/>
            <person name="Suarez C."/>
            <person name="Ratering S."/>
            <person name="Geissler-Plaum R."/>
            <person name="Cardinale M."/>
            <person name="Sylvia S."/>
        </authorList>
    </citation>
    <scope>NUCLEOTIDE SEQUENCE [LARGE SCALE GENOMIC DNA]</scope>
    <source>
        <strain evidence="2 3">HA7</strain>
    </source>
</reference>
<accession>A0A2K8Z2E2</accession>
<dbReference type="RefSeq" id="WP_100990065.1">
    <property type="nucleotide sequence ID" value="NZ_CP025096.1"/>
</dbReference>
<evidence type="ECO:0000259" key="1">
    <source>
        <dbReference type="Pfam" id="PF04397"/>
    </source>
</evidence>
<proteinExistence type="predicted"/>
<feature type="domain" description="HTH LytTR-type" evidence="1">
    <location>
        <begin position="10"/>
        <end position="95"/>
    </location>
</feature>
<evidence type="ECO:0000313" key="3">
    <source>
        <dbReference type="Proteomes" id="UP000232883"/>
    </source>
</evidence>
<dbReference type="AlphaFoldDB" id="A0A2K8Z2E2"/>
<dbReference type="InterPro" id="IPR007492">
    <property type="entry name" value="LytTR_DNA-bd_dom"/>
</dbReference>
<dbReference type="OrthoDB" id="962388at2"/>
<dbReference type="Gene3D" id="2.40.50.1020">
    <property type="entry name" value="LytTr DNA-binding domain"/>
    <property type="match status" value="1"/>
</dbReference>
<dbReference type="Proteomes" id="UP000232883">
    <property type="component" value="Chromosome"/>
</dbReference>
<dbReference type="KEGG" id="spir:CWM47_20515"/>
<evidence type="ECO:0000313" key="2">
    <source>
        <dbReference type="EMBL" id="AUD03999.1"/>
    </source>
</evidence>
<protein>
    <recommendedName>
        <fullName evidence="1">HTH LytTR-type domain-containing protein</fullName>
    </recommendedName>
</protein>
<gene>
    <name evidence="2" type="ORF">CWM47_20515</name>
</gene>
<organism evidence="2 3">
    <name type="scientific">Spirosoma pollinicola</name>
    <dbReference type="NCBI Taxonomy" id="2057025"/>
    <lineage>
        <taxon>Bacteria</taxon>
        <taxon>Pseudomonadati</taxon>
        <taxon>Bacteroidota</taxon>
        <taxon>Cytophagia</taxon>
        <taxon>Cytophagales</taxon>
        <taxon>Cytophagaceae</taxon>
        <taxon>Spirosoma</taxon>
    </lineage>
</organism>
<dbReference type="Pfam" id="PF04397">
    <property type="entry name" value="LytTR"/>
    <property type="match status" value="1"/>
</dbReference>
<dbReference type="EMBL" id="CP025096">
    <property type="protein sequence ID" value="AUD03999.1"/>
    <property type="molecule type" value="Genomic_DNA"/>
</dbReference>
<name>A0A2K8Z2E2_9BACT</name>